<reference evidence="8" key="1">
    <citation type="journal article" date="2017" name="Proc. Natl. Acad. Sci. U.S.A.">
        <title>Simulation of Deepwater Horizon oil plume reveals substrate specialization within a complex community of hydrocarbon-degraders.</title>
        <authorList>
            <person name="Hu P."/>
            <person name="Dubinsky E.A."/>
            <person name="Probst A.J."/>
            <person name="Wang J."/>
            <person name="Sieber C.M.K."/>
            <person name="Tom L.M."/>
            <person name="Gardinali P."/>
            <person name="Banfield J.F."/>
            <person name="Atlas R.M."/>
            <person name="Andersen G.L."/>
        </authorList>
    </citation>
    <scope>NUCLEOTIDE SEQUENCE [LARGE SCALE GENOMIC DNA]</scope>
</reference>
<dbReference type="PANTHER" id="PTHR12001">
    <property type="entry name" value="GERANYLGERANYL PYROPHOSPHATE SYNTHASE"/>
    <property type="match status" value="1"/>
</dbReference>
<evidence type="ECO:0000313" key="7">
    <source>
        <dbReference type="EMBL" id="OUS17765.1"/>
    </source>
</evidence>
<dbReference type="InterPro" id="IPR033749">
    <property type="entry name" value="Polyprenyl_synt_CS"/>
</dbReference>
<dbReference type="SFLD" id="SFLDG01017">
    <property type="entry name" value="Polyprenyl_Transferase_Like"/>
    <property type="match status" value="1"/>
</dbReference>
<evidence type="ECO:0000256" key="1">
    <source>
        <dbReference type="ARBA" id="ARBA00001946"/>
    </source>
</evidence>
<dbReference type="SFLD" id="SFLDS00005">
    <property type="entry name" value="Isoprenoid_Synthase_Type_I"/>
    <property type="match status" value="1"/>
</dbReference>
<keyword evidence="3 6" id="KW-0808">Transferase</keyword>
<keyword evidence="4" id="KW-0479">Metal-binding</keyword>
<evidence type="ECO:0000256" key="5">
    <source>
        <dbReference type="ARBA" id="ARBA00022842"/>
    </source>
</evidence>
<name>A0A1Z8B5C4_9FLAO</name>
<dbReference type="InterPro" id="IPR008949">
    <property type="entry name" value="Isoprenoid_synthase_dom_sf"/>
</dbReference>
<dbReference type="Pfam" id="PF00348">
    <property type="entry name" value="polyprenyl_synt"/>
    <property type="match status" value="1"/>
</dbReference>
<dbReference type="PROSITE" id="PS00723">
    <property type="entry name" value="POLYPRENYL_SYNTHASE_1"/>
    <property type="match status" value="1"/>
</dbReference>
<comment type="cofactor">
    <cofactor evidence="1">
        <name>Mg(2+)</name>
        <dbReference type="ChEBI" id="CHEBI:18420"/>
    </cofactor>
</comment>
<sequence length="327" mass="37029">MNTLNSLRTIFLEELKSKITATEPAGLYDPVHYILDLGGKRLRPLLTLMSAEMYGATIKDAMNAAIAVEVFHNFTLLHDDIMDAANLRRGQETVHVKWDINTGILSGDAMLIMAYRLFEDYDKDKFFYLNKVFSRTALEVCEGQQHDVDFETRDDVSIAEYLNMIKLKTSVLVGCALQMGAIIAGADQKEQELIYDYGINLGLAFQLMDDYLDAFGNPETFGKEVGGDIRENKKTYLYLKSIENEDCAVELKEWFALDYNDMTDEQIDEKKETVKVFFEQSGGAQATLDAIESYTQKALKNIEELSIAPESKMQLTDFSLQLMGRNS</sequence>
<dbReference type="AlphaFoldDB" id="A0A1Z8B5C4"/>
<dbReference type="GO" id="GO:0046872">
    <property type="term" value="F:metal ion binding"/>
    <property type="evidence" value="ECO:0007669"/>
    <property type="project" value="UniProtKB-KW"/>
</dbReference>
<dbReference type="PANTHER" id="PTHR12001:SF85">
    <property type="entry name" value="SHORT CHAIN ISOPRENYL DIPHOSPHATE SYNTHASE"/>
    <property type="match status" value="1"/>
</dbReference>
<dbReference type="RefSeq" id="WP_303686247.1">
    <property type="nucleotide sequence ID" value="NZ_CAJXYO010000019.1"/>
</dbReference>
<keyword evidence="5" id="KW-0460">Magnesium</keyword>
<evidence type="ECO:0000256" key="2">
    <source>
        <dbReference type="ARBA" id="ARBA00006706"/>
    </source>
</evidence>
<evidence type="ECO:0000256" key="4">
    <source>
        <dbReference type="ARBA" id="ARBA00022723"/>
    </source>
</evidence>
<dbReference type="InterPro" id="IPR000092">
    <property type="entry name" value="Polyprenyl_synt"/>
</dbReference>
<dbReference type="Gene3D" id="1.10.600.10">
    <property type="entry name" value="Farnesyl Diphosphate Synthase"/>
    <property type="match status" value="1"/>
</dbReference>
<evidence type="ECO:0000256" key="3">
    <source>
        <dbReference type="ARBA" id="ARBA00022679"/>
    </source>
</evidence>
<proteinExistence type="inferred from homology"/>
<dbReference type="Proteomes" id="UP000196102">
    <property type="component" value="Unassembled WGS sequence"/>
</dbReference>
<accession>A0A1Z8B5C4</accession>
<evidence type="ECO:0000313" key="8">
    <source>
        <dbReference type="Proteomes" id="UP000196102"/>
    </source>
</evidence>
<evidence type="ECO:0000256" key="6">
    <source>
        <dbReference type="RuleBase" id="RU004466"/>
    </source>
</evidence>
<dbReference type="SUPFAM" id="SSF48576">
    <property type="entry name" value="Terpenoid synthases"/>
    <property type="match status" value="1"/>
</dbReference>
<comment type="caution">
    <text evidence="7">The sequence shown here is derived from an EMBL/GenBank/DDBJ whole genome shotgun (WGS) entry which is preliminary data.</text>
</comment>
<protein>
    <submittedName>
        <fullName evidence="7">Polyprenyl synthetase</fullName>
    </submittedName>
</protein>
<dbReference type="GO" id="GO:0004659">
    <property type="term" value="F:prenyltransferase activity"/>
    <property type="evidence" value="ECO:0007669"/>
    <property type="project" value="InterPro"/>
</dbReference>
<dbReference type="PROSITE" id="PS00444">
    <property type="entry name" value="POLYPRENYL_SYNTHASE_2"/>
    <property type="match status" value="1"/>
</dbReference>
<organism evidence="7 8">
    <name type="scientific">Nonlabens dokdonensis</name>
    <dbReference type="NCBI Taxonomy" id="328515"/>
    <lineage>
        <taxon>Bacteria</taxon>
        <taxon>Pseudomonadati</taxon>
        <taxon>Bacteroidota</taxon>
        <taxon>Flavobacteriia</taxon>
        <taxon>Flavobacteriales</taxon>
        <taxon>Flavobacteriaceae</taxon>
        <taxon>Nonlabens</taxon>
    </lineage>
</organism>
<dbReference type="CDD" id="cd00685">
    <property type="entry name" value="Trans_IPPS_HT"/>
    <property type="match status" value="1"/>
</dbReference>
<comment type="similarity">
    <text evidence="2 6">Belongs to the FPP/GGPP synthase family.</text>
</comment>
<dbReference type="GO" id="GO:0008299">
    <property type="term" value="P:isoprenoid biosynthetic process"/>
    <property type="evidence" value="ECO:0007669"/>
    <property type="project" value="InterPro"/>
</dbReference>
<dbReference type="EMBL" id="MAAX01000076">
    <property type="protein sequence ID" value="OUS17765.1"/>
    <property type="molecule type" value="Genomic_DNA"/>
</dbReference>
<gene>
    <name evidence="7" type="ORF">A9Q93_04750</name>
</gene>